<comment type="caution">
    <text evidence="1">The sequence shown here is derived from an EMBL/GenBank/DDBJ whole genome shotgun (WGS) entry which is preliminary data.</text>
</comment>
<reference evidence="1 2" key="1">
    <citation type="submission" date="2016-11" db="EMBL/GenBank/DDBJ databases">
        <title>Whole Genome Sequencing of Mucilaginibacter polytrichastri RG4-7(T) isolated from the moss sample.</title>
        <authorList>
            <person name="Li Y."/>
        </authorList>
    </citation>
    <scope>NUCLEOTIDE SEQUENCE [LARGE SCALE GENOMIC DNA]</scope>
    <source>
        <strain evidence="1 2">RG4-7</strain>
    </source>
</reference>
<accession>A0A1Q6A408</accession>
<dbReference type="InterPro" id="IPR018534">
    <property type="entry name" value="Tet_reg_excision_RteC"/>
</dbReference>
<name>A0A1Q6A408_9SPHI</name>
<organism evidence="1 2">
    <name type="scientific">Mucilaginibacter polytrichastri</name>
    <dbReference type="NCBI Taxonomy" id="1302689"/>
    <lineage>
        <taxon>Bacteria</taxon>
        <taxon>Pseudomonadati</taxon>
        <taxon>Bacteroidota</taxon>
        <taxon>Sphingobacteriia</taxon>
        <taxon>Sphingobacteriales</taxon>
        <taxon>Sphingobacteriaceae</taxon>
        <taxon>Mucilaginibacter</taxon>
    </lineage>
</organism>
<dbReference type="RefSeq" id="WP_074491275.1">
    <property type="nucleotide sequence ID" value="NZ_FPAM01000009.1"/>
</dbReference>
<dbReference type="EMBL" id="MPPL01000001">
    <property type="protein sequence ID" value="OKS88733.1"/>
    <property type="molecule type" value="Genomic_DNA"/>
</dbReference>
<evidence type="ECO:0000313" key="1">
    <source>
        <dbReference type="EMBL" id="OKS88733.1"/>
    </source>
</evidence>
<evidence type="ECO:0000313" key="2">
    <source>
        <dbReference type="Proteomes" id="UP000186720"/>
    </source>
</evidence>
<dbReference type="STRING" id="1302689.RG47T_4211"/>
<sequence>MTNELIQLFDLWENVKYSSEQIMEKSNYIEAWDQLCWRIQFELNFEKDNKASILNAVVVLSDRIYERYKRNRRQTFLRVLLDKLSALLADHVRPEKYRRTVLKIALIESAGAVALELDKLEVASELSSRLKSALKDISGNFGPSLISMKYLDSLANWLRSHTPKTTEDLVDHLIATDFNHPAFLDYLFNMYELQNIEAMEDGHLHPLKKRLKAKQLRLEIIILRPVEPLIKGSESVASKLQALLTTEIRWIDAQLNHLRCLNLKQLKLSEQQVSNGSKPVLNKRLTKWPSEKSDLVELAYGLYVYMRSRGSLITIAALVKWFEDAFGVDLARYSHRFAEIKMRKSTRPSKFLDAMVNEFLVYVEEGNAFEPPINLKK</sequence>
<keyword evidence="2" id="KW-1185">Reference proteome</keyword>
<dbReference type="OrthoDB" id="790983at2"/>
<protein>
    <submittedName>
        <fullName evidence="1">Uncharacterized protein</fullName>
    </submittedName>
</protein>
<dbReference type="Proteomes" id="UP000186720">
    <property type="component" value="Unassembled WGS sequence"/>
</dbReference>
<dbReference type="Pfam" id="PF09357">
    <property type="entry name" value="RteC"/>
    <property type="match status" value="1"/>
</dbReference>
<gene>
    <name evidence="1" type="ORF">RG47T_4211</name>
</gene>
<dbReference type="AlphaFoldDB" id="A0A1Q6A408"/>
<proteinExistence type="predicted"/>